<protein>
    <submittedName>
        <fullName evidence="2">Uncharacterized protein</fullName>
    </submittedName>
</protein>
<proteinExistence type="predicted"/>
<keyword evidence="1" id="KW-0732">Signal</keyword>
<name>A0AA36J7X8_9DINO</name>
<organism evidence="2 3">
    <name type="scientific">Effrenium voratum</name>
    <dbReference type="NCBI Taxonomy" id="2562239"/>
    <lineage>
        <taxon>Eukaryota</taxon>
        <taxon>Sar</taxon>
        <taxon>Alveolata</taxon>
        <taxon>Dinophyceae</taxon>
        <taxon>Suessiales</taxon>
        <taxon>Symbiodiniaceae</taxon>
        <taxon>Effrenium</taxon>
    </lineage>
</organism>
<comment type="caution">
    <text evidence="2">The sequence shown here is derived from an EMBL/GenBank/DDBJ whole genome shotgun (WGS) entry which is preliminary data.</text>
</comment>
<dbReference type="Proteomes" id="UP001178507">
    <property type="component" value="Unassembled WGS sequence"/>
</dbReference>
<gene>
    <name evidence="2" type="ORF">EVOR1521_LOCUS24091</name>
</gene>
<dbReference type="EMBL" id="CAUJNA010003387">
    <property type="protein sequence ID" value="CAJ1400826.1"/>
    <property type="molecule type" value="Genomic_DNA"/>
</dbReference>
<accession>A0AA36J7X8</accession>
<dbReference type="AlphaFoldDB" id="A0AA36J7X8"/>
<feature type="signal peptide" evidence="1">
    <location>
        <begin position="1"/>
        <end position="19"/>
    </location>
</feature>
<evidence type="ECO:0000313" key="3">
    <source>
        <dbReference type="Proteomes" id="UP001178507"/>
    </source>
</evidence>
<evidence type="ECO:0000313" key="2">
    <source>
        <dbReference type="EMBL" id="CAJ1400826.1"/>
    </source>
</evidence>
<reference evidence="2" key="1">
    <citation type="submission" date="2023-08" db="EMBL/GenBank/DDBJ databases">
        <authorList>
            <person name="Chen Y."/>
            <person name="Shah S."/>
            <person name="Dougan E. K."/>
            <person name="Thang M."/>
            <person name="Chan C."/>
        </authorList>
    </citation>
    <scope>NUCLEOTIDE SEQUENCE</scope>
</reference>
<keyword evidence="3" id="KW-1185">Reference proteome</keyword>
<sequence>MRNVLPPAWVGGLTSLALGSRATLVARAIAANTELGTEMMGLSPEQRFLVDARIDQDTLVTVYNAELSAAGQLPRLHLDNHAGWIAHSKPTRGAFFQLKELCAGLGGFSQKANFVGIKTVACLDHSRLACDALRRQGHQVVHAQMEDMEASWYLQSVGLILECVHNARHNVDVQNLLEWPIWSNADESNLQWTLEEEQKYGDPQYGNDLRFSVISSSTGMKRFLHPGEEYQHKLLQDRLLRWITPSMFMPRTLTLTEDGEPDALVTLDKPTTLAQLKKAETSLQGWGAAIHVYPAGYNKTDNELITSQVCTYYETAPSSRLRAAGLATADHTWDETVAQLLLPTLRGTSNCGTTLLRTDQAIAKLGTGPIQKALKDKNCWQALKALASRPATRFRWILYDELQAMHFINDAQSISTDALAIITTSELPTQPTVQQAETIRFPAVYTGTNEPVLLTGSLIQIGDTTVKQVTKSAEPLQDEIATATIRVSVFAPRLAGFRQSPDQVHRQEYATAQKCPDASCSGRCGKFHPAIEEPVDYVMQDVWAWTYASADGKRTAIEHCVLFHVAKNADASKLMQLEVSVQELRDQSKRFENWFHEVSQHGQKQAEDLKLLQQVVTQQQGDLTEVKQQIRSQGDALQAAVGNIKHDLSSQIDTQFQRFEALLAKKSTHRLTMSARIPEATIREAGHDRTSRLIFTALLWVTQLYSCAATELLAVGTTNPSGLNGKEDLQIQRGPGIWHLAETQLSHVTGAENSRSSAVPNSGRSDALRVLPHHSGRTLTGLDHGLGCSSLQTFQHDPSLSWDAGVFETGRITTARHIFDGVPITTTAQRTRTPALSQIAC</sequence>
<feature type="chain" id="PRO_5041370451" evidence="1">
    <location>
        <begin position="20"/>
        <end position="841"/>
    </location>
</feature>
<evidence type="ECO:0000256" key="1">
    <source>
        <dbReference type="SAM" id="SignalP"/>
    </source>
</evidence>